<reference evidence="10" key="1">
    <citation type="submission" date="2015-10" db="EMBL/GenBank/DDBJ databases">
        <authorList>
            <person name="Devillers H."/>
        </authorList>
    </citation>
    <scope>NUCLEOTIDE SEQUENCE [LARGE SCALE GENOMIC DNA]</scope>
</reference>
<feature type="compositionally biased region" description="Polar residues" evidence="8">
    <location>
        <begin position="56"/>
        <end position="67"/>
    </location>
</feature>
<feature type="region of interest" description="Disordered" evidence="8">
    <location>
        <begin position="37"/>
        <end position="71"/>
    </location>
</feature>
<protein>
    <recommendedName>
        <fullName evidence="7">Transcriptional activator HAP2</fullName>
    </recommendedName>
</protein>
<dbReference type="AlphaFoldDB" id="A0A0P1KXW5"/>
<dbReference type="Gene3D" id="6.10.250.2430">
    <property type="match status" value="1"/>
</dbReference>
<keyword evidence="4" id="KW-0010">Activator</keyword>
<comment type="subunit">
    <text evidence="7">Heterotrimer.</text>
</comment>
<dbReference type="GO" id="GO:0016602">
    <property type="term" value="C:CCAAT-binding factor complex"/>
    <property type="evidence" value="ECO:0007669"/>
    <property type="project" value="InterPro"/>
</dbReference>
<evidence type="ECO:0000256" key="3">
    <source>
        <dbReference type="ARBA" id="ARBA00023125"/>
    </source>
</evidence>
<evidence type="ECO:0000256" key="7">
    <source>
        <dbReference type="RuleBase" id="RU367155"/>
    </source>
</evidence>
<feature type="compositionally biased region" description="Basic and acidic residues" evidence="8">
    <location>
        <begin position="280"/>
        <end position="308"/>
    </location>
</feature>
<dbReference type="PROSITE" id="PS00686">
    <property type="entry name" value="NFYA_HAP2_1"/>
    <property type="match status" value="1"/>
</dbReference>
<organism evidence="9 10">
    <name type="scientific">Lachancea quebecensis</name>
    <dbReference type="NCBI Taxonomy" id="1654605"/>
    <lineage>
        <taxon>Eukaryota</taxon>
        <taxon>Fungi</taxon>
        <taxon>Dikarya</taxon>
        <taxon>Ascomycota</taxon>
        <taxon>Saccharomycotina</taxon>
        <taxon>Saccharomycetes</taxon>
        <taxon>Saccharomycetales</taxon>
        <taxon>Saccharomycetaceae</taxon>
        <taxon>Lachancea</taxon>
    </lineage>
</organism>
<accession>A0A0P1KXW5</accession>
<dbReference type="Pfam" id="PF02045">
    <property type="entry name" value="CBFB_NFYA"/>
    <property type="match status" value="1"/>
</dbReference>
<keyword evidence="6 7" id="KW-0539">Nucleus</keyword>
<evidence type="ECO:0000313" key="10">
    <source>
        <dbReference type="Proteomes" id="UP000236544"/>
    </source>
</evidence>
<dbReference type="GO" id="GO:0003677">
    <property type="term" value="F:DNA binding"/>
    <property type="evidence" value="ECO:0007669"/>
    <property type="project" value="UniProtKB-KW"/>
</dbReference>
<keyword evidence="3 7" id="KW-0238">DNA-binding</keyword>
<keyword evidence="5 7" id="KW-0804">Transcription</keyword>
<evidence type="ECO:0000256" key="4">
    <source>
        <dbReference type="ARBA" id="ARBA00023159"/>
    </source>
</evidence>
<evidence type="ECO:0000256" key="1">
    <source>
        <dbReference type="ARBA" id="ARBA00004123"/>
    </source>
</evidence>
<evidence type="ECO:0000256" key="5">
    <source>
        <dbReference type="ARBA" id="ARBA00023163"/>
    </source>
</evidence>
<comment type="subcellular location">
    <subcellularLocation>
        <location evidence="1 7">Nucleus</location>
    </subcellularLocation>
</comment>
<sequence length="308" mass="34342">MTMDNARRNHSAGQECDIVVIKASVILDMDVSKEFPPLESDAQPCQSGDVNEKEQLNPNIIGSSLSRQDVEVPYEDDQNPANMYLYDQPQTNVPGNESQVESHLNPTALNEEDLGTSVDHHANLEAPFPETEISGVSIKPVKPPKFSVDSKLGVGDGSQQQNGDVSIASQTESEIEQVAGSTISSLSEPVEQPFYVNAKQYYRILKRRYARAKLEENLKISRERKPYLHESRHKHAMRRPRGQGGRFLTAAEIAELKQHKEPQLNLDIKQQDPAAQSSKSSEEEKAEGSKPDTAKRSSEKHTCELVRQ</sequence>
<evidence type="ECO:0000313" key="9">
    <source>
        <dbReference type="EMBL" id="CUS24219.1"/>
    </source>
</evidence>
<dbReference type="PRINTS" id="PR00616">
    <property type="entry name" value="CCAATSUBUNTB"/>
</dbReference>
<dbReference type="PROSITE" id="PS51152">
    <property type="entry name" value="NFYA_HAP2_2"/>
    <property type="match status" value="1"/>
</dbReference>
<proteinExistence type="inferred from homology"/>
<dbReference type="OrthoDB" id="1097733at2759"/>
<dbReference type="PANTHER" id="PTHR12632">
    <property type="entry name" value="TRANSCRIPTION FACTOR NF-Y ALPHA-RELATED"/>
    <property type="match status" value="1"/>
</dbReference>
<name>A0A0P1KXW5_9SACH</name>
<comment type="similarity">
    <text evidence="7">Belongs to the NFYA/HAP2 subunit family.</text>
</comment>
<dbReference type="EMBL" id="LN890536">
    <property type="protein sequence ID" value="CUS24219.1"/>
    <property type="molecule type" value="Genomic_DNA"/>
</dbReference>
<dbReference type="SMART" id="SM00521">
    <property type="entry name" value="CBF"/>
    <property type="match status" value="1"/>
</dbReference>
<comment type="function">
    <text evidence="7">Component of the sequence-specific heterotrimeric transcription factor (NF-Y) which specifically recognizes a 5'-CCAAT-3' box motif found in the promoters of its target genes.</text>
</comment>
<gene>
    <name evidence="9" type="ORF">LAQU0_S14e02872g</name>
</gene>
<dbReference type="Proteomes" id="UP000236544">
    <property type="component" value="Unassembled WGS sequence"/>
</dbReference>
<dbReference type="InterPro" id="IPR001289">
    <property type="entry name" value="NFYA"/>
</dbReference>
<evidence type="ECO:0000256" key="8">
    <source>
        <dbReference type="SAM" id="MobiDB-lite"/>
    </source>
</evidence>
<evidence type="ECO:0000256" key="6">
    <source>
        <dbReference type="ARBA" id="ARBA00023242"/>
    </source>
</evidence>
<evidence type="ECO:0000256" key="2">
    <source>
        <dbReference type="ARBA" id="ARBA00023015"/>
    </source>
</evidence>
<dbReference type="InterPro" id="IPR018362">
    <property type="entry name" value="CCAAT-binding_factor_CS"/>
</dbReference>
<feature type="region of interest" description="Disordered" evidence="8">
    <location>
        <begin position="225"/>
        <end position="308"/>
    </location>
</feature>
<dbReference type="GO" id="GO:0003700">
    <property type="term" value="F:DNA-binding transcription factor activity"/>
    <property type="evidence" value="ECO:0007669"/>
    <property type="project" value="UniProtKB-UniRule"/>
</dbReference>
<keyword evidence="10" id="KW-1185">Reference proteome</keyword>
<feature type="compositionally biased region" description="Basic residues" evidence="8">
    <location>
        <begin position="231"/>
        <end position="241"/>
    </location>
</feature>
<keyword evidence="2 7" id="KW-0805">Transcription regulation</keyword>